<organism evidence="7 8">
    <name type="scientific">Diploptera punctata</name>
    <name type="common">Pacific beetle cockroach</name>
    <dbReference type="NCBI Taxonomy" id="6984"/>
    <lineage>
        <taxon>Eukaryota</taxon>
        <taxon>Metazoa</taxon>
        <taxon>Ecdysozoa</taxon>
        <taxon>Arthropoda</taxon>
        <taxon>Hexapoda</taxon>
        <taxon>Insecta</taxon>
        <taxon>Pterygota</taxon>
        <taxon>Neoptera</taxon>
        <taxon>Polyneoptera</taxon>
        <taxon>Dictyoptera</taxon>
        <taxon>Blattodea</taxon>
        <taxon>Blaberoidea</taxon>
        <taxon>Blaberidae</taxon>
        <taxon>Diplopterinae</taxon>
        <taxon>Diploptera</taxon>
    </lineage>
</organism>
<dbReference type="PANTHER" id="PTHR16296:SF2">
    <property type="entry name" value="TRANSMEMBRANE PROTEIN 126A"/>
    <property type="match status" value="1"/>
</dbReference>
<dbReference type="GO" id="GO:0031966">
    <property type="term" value="C:mitochondrial membrane"/>
    <property type="evidence" value="ECO:0007669"/>
    <property type="project" value="UniProtKB-SubCell"/>
</dbReference>
<evidence type="ECO:0000256" key="5">
    <source>
        <dbReference type="ARBA" id="ARBA00023136"/>
    </source>
</evidence>
<reference evidence="7" key="2">
    <citation type="submission" date="2023-05" db="EMBL/GenBank/DDBJ databases">
        <authorList>
            <person name="Fouks B."/>
        </authorList>
    </citation>
    <scope>NUCLEOTIDE SEQUENCE</scope>
    <source>
        <strain evidence="7">Stay&amp;Tobe</strain>
        <tissue evidence="7">Testes</tissue>
    </source>
</reference>
<proteinExistence type="predicted"/>
<keyword evidence="2 6" id="KW-0812">Transmembrane</keyword>
<feature type="transmembrane region" description="Helical" evidence="6">
    <location>
        <begin position="51"/>
        <end position="72"/>
    </location>
</feature>
<keyword evidence="3 6" id="KW-1133">Transmembrane helix</keyword>
<dbReference type="PANTHER" id="PTHR16296">
    <property type="entry name" value="UNCHARACTERIZED HYPOTHALAMUS PROTEIN HT007"/>
    <property type="match status" value="1"/>
</dbReference>
<name>A0AAD7ZSC0_DIPPU</name>
<keyword evidence="8" id="KW-1185">Reference proteome</keyword>
<gene>
    <name evidence="7" type="ORF">L9F63_002495</name>
</gene>
<comment type="subcellular location">
    <subcellularLocation>
        <location evidence="1">Mitochondrion membrane</location>
        <topology evidence="1">Multi-pass membrane protein</topology>
    </subcellularLocation>
</comment>
<dbReference type="EMBL" id="JASPKZ010007251">
    <property type="protein sequence ID" value="KAJ9585705.1"/>
    <property type="molecule type" value="Genomic_DNA"/>
</dbReference>
<sequence>MSTYLPTVVIPAIAASMFHQQLVSFDIAIQKTPCPVCLQVRSSIIQVASSVLYPAALAPFAAFTMATHYFTYKLPYITKDPKAVFGLYKKFTKPILNTLFSIAIAQGLIAMFITYMEAKSYMTIQEKLIQEEEELAHR</sequence>
<keyword evidence="4" id="KW-0496">Mitochondrion</keyword>
<evidence type="ECO:0000313" key="7">
    <source>
        <dbReference type="EMBL" id="KAJ9585705.1"/>
    </source>
</evidence>
<evidence type="ECO:0000256" key="1">
    <source>
        <dbReference type="ARBA" id="ARBA00004225"/>
    </source>
</evidence>
<evidence type="ECO:0000256" key="3">
    <source>
        <dbReference type="ARBA" id="ARBA00022989"/>
    </source>
</evidence>
<dbReference type="GO" id="GO:0032981">
    <property type="term" value="P:mitochondrial respiratory chain complex I assembly"/>
    <property type="evidence" value="ECO:0007669"/>
    <property type="project" value="TreeGrafter"/>
</dbReference>
<accession>A0AAD7ZSC0</accession>
<reference evidence="7" key="1">
    <citation type="journal article" date="2023" name="IScience">
        <title>Live-bearing cockroach genome reveals convergent evolutionary mechanisms linked to viviparity in insects and beyond.</title>
        <authorList>
            <person name="Fouks B."/>
            <person name="Harrison M.C."/>
            <person name="Mikhailova A.A."/>
            <person name="Marchal E."/>
            <person name="English S."/>
            <person name="Carruthers M."/>
            <person name="Jennings E.C."/>
            <person name="Chiamaka E.L."/>
            <person name="Frigard R.A."/>
            <person name="Pippel M."/>
            <person name="Attardo G.M."/>
            <person name="Benoit J.B."/>
            <person name="Bornberg-Bauer E."/>
            <person name="Tobe S.S."/>
        </authorList>
    </citation>
    <scope>NUCLEOTIDE SEQUENCE</scope>
    <source>
        <strain evidence="7">Stay&amp;Tobe</strain>
    </source>
</reference>
<evidence type="ECO:0000256" key="6">
    <source>
        <dbReference type="SAM" id="Phobius"/>
    </source>
</evidence>
<keyword evidence="5 6" id="KW-0472">Membrane</keyword>
<comment type="caution">
    <text evidence="7">The sequence shown here is derived from an EMBL/GenBank/DDBJ whole genome shotgun (WGS) entry which is preliminary data.</text>
</comment>
<evidence type="ECO:0000256" key="2">
    <source>
        <dbReference type="ARBA" id="ARBA00022692"/>
    </source>
</evidence>
<dbReference type="AlphaFoldDB" id="A0AAD7ZSC0"/>
<dbReference type="Pfam" id="PF07114">
    <property type="entry name" value="TMEM126"/>
    <property type="match status" value="1"/>
</dbReference>
<feature type="transmembrane region" description="Helical" evidence="6">
    <location>
        <begin position="95"/>
        <end position="115"/>
    </location>
</feature>
<evidence type="ECO:0000313" key="8">
    <source>
        <dbReference type="Proteomes" id="UP001233999"/>
    </source>
</evidence>
<dbReference type="InterPro" id="IPR009801">
    <property type="entry name" value="TMEM126"/>
</dbReference>
<protein>
    <submittedName>
        <fullName evidence="7">Uncharacterized protein</fullName>
    </submittedName>
</protein>
<evidence type="ECO:0000256" key="4">
    <source>
        <dbReference type="ARBA" id="ARBA00023128"/>
    </source>
</evidence>
<dbReference type="Proteomes" id="UP001233999">
    <property type="component" value="Unassembled WGS sequence"/>
</dbReference>